<evidence type="ECO:0000313" key="3">
    <source>
        <dbReference type="Proteomes" id="UP001139408"/>
    </source>
</evidence>
<evidence type="ECO:0000313" key="2">
    <source>
        <dbReference type="EMBL" id="MCL1104526.1"/>
    </source>
</evidence>
<dbReference type="AlphaFoldDB" id="A0A9X1Z2Q6"/>
<evidence type="ECO:0000256" key="1">
    <source>
        <dbReference type="SAM" id="Phobius"/>
    </source>
</evidence>
<proteinExistence type="predicted"/>
<keyword evidence="1" id="KW-0812">Transmembrane</keyword>
<feature type="transmembrane region" description="Helical" evidence="1">
    <location>
        <begin position="6"/>
        <end position="26"/>
    </location>
</feature>
<name>A0A9X1Z2Q6_9GAMM</name>
<dbReference type="EMBL" id="JAKILJ010000007">
    <property type="protein sequence ID" value="MCL1104526.1"/>
    <property type="molecule type" value="Genomic_DNA"/>
</dbReference>
<keyword evidence="1" id="KW-1133">Transmembrane helix</keyword>
<keyword evidence="1" id="KW-0472">Membrane</keyword>
<reference evidence="2" key="1">
    <citation type="submission" date="2022-01" db="EMBL/GenBank/DDBJ databases">
        <title>Whole genome-based taxonomy of the Shewanellaceae.</title>
        <authorList>
            <person name="Martin-Rodriguez A.J."/>
        </authorList>
    </citation>
    <scope>NUCLEOTIDE SEQUENCE</scope>
    <source>
        <strain evidence="2">DSM 23803</strain>
    </source>
</reference>
<organism evidence="2 3">
    <name type="scientific">Shewanella algicola</name>
    <dbReference type="NCBI Taxonomy" id="640633"/>
    <lineage>
        <taxon>Bacteria</taxon>
        <taxon>Pseudomonadati</taxon>
        <taxon>Pseudomonadota</taxon>
        <taxon>Gammaproteobacteria</taxon>
        <taxon>Alteromonadales</taxon>
        <taxon>Shewanellaceae</taxon>
        <taxon>Shewanella</taxon>
    </lineage>
</organism>
<accession>A0A9X1Z2Q6</accession>
<gene>
    <name evidence="2" type="ORF">L2749_04530</name>
</gene>
<protein>
    <submittedName>
        <fullName evidence="2">Uncharacterized protein</fullName>
    </submittedName>
</protein>
<dbReference type="Proteomes" id="UP001139408">
    <property type="component" value="Unassembled WGS sequence"/>
</dbReference>
<sequence length="172" mass="19701">MSGIILILILVFWFYVTKKLTDWFVLKIRLPKGNKKQVVQVICFIFIFVMPVVDDIAGGFQFRKLCAENTAVFIDYESARNATIQLVRQDDQIIHKIIPIRADVRDWVDSRTGKTLIKYTYFNAKGGWLSHLIGFPQGSPPYTFDGSCGAKKPVSIIKKLNITEDTKNYYGE</sequence>
<keyword evidence="3" id="KW-1185">Reference proteome</keyword>
<feature type="transmembrane region" description="Helical" evidence="1">
    <location>
        <begin position="38"/>
        <end position="60"/>
    </location>
</feature>
<comment type="caution">
    <text evidence="2">The sequence shown here is derived from an EMBL/GenBank/DDBJ whole genome shotgun (WGS) entry which is preliminary data.</text>
</comment>
<dbReference type="RefSeq" id="WP_188924284.1">
    <property type="nucleotide sequence ID" value="NZ_BMQI01000008.1"/>
</dbReference>